<dbReference type="AlphaFoldDB" id="A0A192VFF7"/>
<dbReference type="InterPro" id="IPR001421">
    <property type="entry name" value="ATP8_metazoa"/>
</dbReference>
<reference evidence="14" key="1">
    <citation type="journal article" date="2016" name="Biochem. Syst. Ecol.">
        <title>Complete mitochondrial genome and phylogeny of Microhyla butleri (Amphibia: Anura: Microhylidae).</title>
        <authorList>
            <person name="Yong H.-S."/>
            <person name="Song S.-L."/>
            <person name="Lim P.-E."/>
            <person name="Eamsobhana P."/>
            <person name="Tan J."/>
        </authorList>
    </citation>
    <scope>NUCLEOTIDE SEQUENCE</scope>
    <source>
        <strain evidence="14">MB1</strain>
    </source>
</reference>
<accession>A0A192VFF7</accession>
<dbReference type="EMBL" id="KT285802">
    <property type="protein sequence ID" value="AMP87989.1"/>
    <property type="molecule type" value="Genomic_DNA"/>
</dbReference>
<dbReference type="Pfam" id="PF00895">
    <property type="entry name" value="ATP-synt_8"/>
    <property type="match status" value="1"/>
</dbReference>
<feature type="transmembrane region" description="Helical" evidence="13">
    <location>
        <begin position="6"/>
        <end position="24"/>
    </location>
</feature>
<evidence type="ECO:0000313" key="14">
    <source>
        <dbReference type="EMBL" id="AMP87989.1"/>
    </source>
</evidence>
<dbReference type="GO" id="GO:0045259">
    <property type="term" value="C:proton-transporting ATP synthase complex"/>
    <property type="evidence" value="ECO:0007669"/>
    <property type="project" value="UniProtKB-KW"/>
</dbReference>
<dbReference type="GO" id="GO:0015986">
    <property type="term" value="P:proton motive force-driven ATP synthesis"/>
    <property type="evidence" value="ECO:0007669"/>
    <property type="project" value="InterPro"/>
</dbReference>
<protein>
    <recommendedName>
        <fullName evidence="12">ATP synthase complex subunit 8</fullName>
    </recommendedName>
</protein>
<keyword evidence="3 12" id="KW-0813">Transport</keyword>
<evidence type="ECO:0000256" key="8">
    <source>
        <dbReference type="ARBA" id="ARBA00023065"/>
    </source>
</evidence>
<dbReference type="PANTHER" id="PTHR39937:SF1">
    <property type="entry name" value="ATP SYNTHASE PROTEIN 8"/>
    <property type="match status" value="1"/>
</dbReference>
<evidence type="ECO:0000256" key="3">
    <source>
        <dbReference type="ARBA" id="ARBA00022448"/>
    </source>
</evidence>
<keyword evidence="10 13" id="KW-0472">Membrane</keyword>
<keyword evidence="8 12" id="KW-0406">Ion transport</keyword>
<evidence type="ECO:0000256" key="11">
    <source>
        <dbReference type="ARBA" id="ARBA00023310"/>
    </source>
</evidence>
<keyword evidence="11" id="KW-0066">ATP synthesis</keyword>
<evidence type="ECO:0000256" key="13">
    <source>
        <dbReference type="SAM" id="Phobius"/>
    </source>
</evidence>
<geneLocation type="mitochondrion" evidence="14"/>
<evidence type="ECO:0000256" key="12">
    <source>
        <dbReference type="RuleBase" id="RU003661"/>
    </source>
</evidence>
<dbReference type="GO" id="GO:0015078">
    <property type="term" value="F:proton transmembrane transporter activity"/>
    <property type="evidence" value="ECO:0007669"/>
    <property type="project" value="InterPro"/>
</dbReference>
<evidence type="ECO:0000256" key="7">
    <source>
        <dbReference type="ARBA" id="ARBA00022989"/>
    </source>
</evidence>
<name>A0A192VFF7_9NEOB</name>
<dbReference type="InterPro" id="IPR050635">
    <property type="entry name" value="ATPase_protein_8"/>
</dbReference>
<keyword evidence="5 12" id="KW-0812">Transmembrane</keyword>
<evidence type="ECO:0000256" key="10">
    <source>
        <dbReference type="ARBA" id="ARBA00023136"/>
    </source>
</evidence>
<keyword evidence="4 12" id="KW-0138">CF(0)</keyword>
<comment type="subcellular location">
    <subcellularLocation>
        <location evidence="1 12">Mitochondrion membrane</location>
        <topology evidence="1 12">Single-pass membrane protein</topology>
    </subcellularLocation>
</comment>
<evidence type="ECO:0000256" key="1">
    <source>
        <dbReference type="ARBA" id="ARBA00004304"/>
    </source>
</evidence>
<keyword evidence="6 12" id="KW-0375">Hydrogen ion transport</keyword>
<gene>
    <name evidence="14" type="primary">ATP8</name>
</gene>
<evidence type="ECO:0000256" key="9">
    <source>
        <dbReference type="ARBA" id="ARBA00023128"/>
    </source>
</evidence>
<dbReference type="GO" id="GO:0031966">
    <property type="term" value="C:mitochondrial membrane"/>
    <property type="evidence" value="ECO:0007669"/>
    <property type="project" value="UniProtKB-SubCell"/>
</dbReference>
<evidence type="ECO:0000256" key="6">
    <source>
        <dbReference type="ARBA" id="ARBA00022781"/>
    </source>
</evidence>
<comment type="similarity">
    <text evidence="2 12">Belongs to the ATPase protein 8 family.</text>
</comment>
<keyword evidence="9 12" id="KW-0496">Mitochondrion</keyword>
<evidence type="ECO:0000256" key="2">
    <source>
        <dbReference type="ARBA" id="ARBA00008892"/>
    </source>
</evidence>
<keyword evidence="7 13" id="KW-1133">Transmembrane helix</keyword>
<dbReference type="PANTHER" id="PTHR39937">
    <property type="entry name" value="ATP SYNTHASE PROTEIN 8"/>
    <property type="match status" value="1"/>
</dbReference>
<evidence type="ECO:0000256" key="4">
    <source>
        <dbReference type="ARBA" id="ARBA00022547"/>
    </source>
</evidence>
<evidence type="ECO:0000256" key="5">
    <source>
        <dbReference type="ARBA" id="ARBA00022692"/>
    </source>
</evidence>
<organism evidence="14">
    <name type="scientific">Microhyla butleri</name>
    <dbReference type="NCBI Taxonomy" id="161703"/>
    <lineage>
        <taxon>Eukaryota</taxon>
        <taxon>Metazoa</taxon>
        <taxon>Chordata</taxon>
        <taxon>Craniata</taxon>
        <taxon>Vertebrata</taxon>
        <taxon>Euteleostomi</taxon>
        <taxon>Amphibia</taxon>
        <taxon>Batrachia</taxon>
        <taxon>Anura</taxon>
        <taxon>Neobatrachia</taxon>
        <taxon>Microhyloidea</taxon>
        <taxon>Microhylidae</taxon>
        <taxon>Microhylinae</taxon>
        <taxon>Microhyla</taxon>
    </lineage>
</organism>
<sequence length="54" mass="6288">MPQLLPDPWFFIFSASWLIIIALAPKKILSHKILNDPSPTSTKTSHQNWTWPWS</sequence>
<proteinExistence type="inferred from homology"/>